<evidence type="ECO:0000256" key="7">
    <source>
        <dbReference type="ARBA" id="ARBA00022989"/>
    </source>
</evidence>
<comment type="similarity">
    <text evidence="2">Belongs to the ATPase A chain family.</text>
</comment>
<evidence type="ECO:0000256" key="9">
    <source>
        <dbReference type="ARBA" id="ARBA00023136"/>
    </source>
</evidence>
<sequence>MALVSLDPMHQFKVKTIASIQAGPLDISITNVVVSMWAAVGIAIVLLMLSTSKRALIPGRGQSVAEITYEFIADMIRSTAGSDGLRFFPFVFTLFVFVLATNMLGMVPGFFTVTSQVAITATLALTVFATVIGYGFYRNGFKFLKIFVPPGVPVIILPFIVLIELMSFFSRPLSHSLRLFANMLGGHTVLKVFAGFIITIGGMGGLASLGAIGPFVFSIAILALEFLVAFLQAYVFAILTCIYLNDALHPGH</sequence>
<keyword evidence="10" id="KW-0066">ATP synthesis</keyword>
<dbReference type="HAMAP" id="MF_01393">
    <property type="entry name" value="ATP_synth_a_bact"/>
    <property type="match status" value="1"/>
</dbReference>
<organism evidence="12">
    <name type="scientific">hydrothermal vent metagenome</name>
    <dbReference type="NCBI Taxonomy" id="652676"/>
    <lineage>
        <taxon>unclassified sequences</taxon>
        <taxon>metagenomes</taxon>
        <taxon>ecological metagenomes</taxon>
    </lineage>
</organism>
<evidence type="ECO:0000256" key="6">
    <source>
        <dbReference type="ARBA" id="ARBA00022781"/>
    </source>
</evidence>
<feature type="transmembrane region" description="Helical" evidence="11">
    <location>
        <begin position="117"/>
        <end position="137"/>
    </location>
</feature>
<comment type="subcellular location">
    <subcellularLocation>
        <location evidence="1">Membrane</location>
        <topology evidence="1">Multi-pass membrane protein</topology>
    </subcellularLocation>
</comment>
<feature type="transmembrane region" description="Helical" evidence="11">
    <location>
        <begin position="87"/>
        <end position="111"/>
    </location>
</feature>
<dbReference type="GO" id="GO:0045259">
    <property type="term" value="C:proton-transporting ATP synthase complex"/>
    <property type="evidence" value="ECO:0007669"/>
    <property type="project" value="UniProtKB-KW"/>
</dbReference>
<dbReference type="PANTHER" id="PTHR11410:SF0">
    <property type="entry name" value="ATP SYNTHASE SUBUNIT A"/>
    <property type="match status" value="1"/>
</dbReference>
<dbReference type="InterPro" id="IPR000568">
    <property type="entry name" value="ATP_synth_F0_asu"/>
</dbReference>
<feature type="transmembrane region" description="Helical" evidence="11">
    <location>
        <begin position="219"/>
        <end position="245"/>
    </location>
</feature>
<dbReference type="GO" id="GO:0046933">
    <property type="term" value="F:proton-transporting ATP synthase activity, rotational mechanism"/>
    <property type="evidence" value="ECO:0007669"/>
    <property type="project" value="TreeGrafter"/>
</dbReference>
<evidence type="ECO:0000256" key="3">
    <source>
        <dbReference type="ARBA" id="ARBA00022448"/>
    </source>
</evidence>
<dbReference type="NCBIfam" id="NF004482">
    <property type="entry name" value="PRK05815.2-4"/>
    <property type="match status" value="1"/>
</dbReference>
<proteinExistence type="inferred from homology"/>
<dbReference type="InterPro" id="IPR035908">
    <property type="entry name" value="F0_ATP_A_sf"/>
</dbReference>
<evidence type="ECO:0000256" key="5">
    <source>
        <dbReference type="ARBA" id="ARBA00022692"/>
    </source>
</evidence>
<dbReference type="Gene3D" id="1.20.120.220">
    <property type="entry name" value="ATP synthase, F0 complex, subunit A"/>
    <property type="match status" value="1"/>
</dbReference>
<evidence type="ECO:0000256" key="2">
    <source>
        <dbReference type="ARBA" id="ARBA00006810"/>
    </source>
</evidence>
<keyword evidence="6" id="KW-0375">Hydrogen ion transport</keyword>
<name>A0A3B0SMN5_9ZZZZ</name>
<dbReference type="SUPFAM" id="SSF81336">
    <property type="entry name" value="F1F0 ATP synthase subunit A"/>
    <property type="match status" value="1"/>
</dbReference>
<feature type="transmembrane region" description="Helical" evidence="11">
    <location>
        <begin position="189"/>
        <end position="212"/>
    </location>
</feature>
<evidence type="ECO:0000256" key="4">
    <source>
        <dbReference type="ARBA" id="ARBA00022547"/>
    </source>
</evidence>
<dbReference type="InterPro" id="IPR023011">
    <property type="entry name" value="ATP_synth_F0_asu_AS"/>
</dbReference>
<dbReference type="AlphaFoldDB" id="A0A3B0SMN5"/>
<dbReference type="EMBL" id="UOEE01000247">
    <property type="protein sequence ID" value="VAV97663.1"/>
    <property type="molecule type" value="Genomic_DNA"/>
</dbReference>
<dbReference type="GO" id="GO:0016787">
    <property type="term" value="F:hydrolase activity"/>
    <property type="evidence" value="ECO:0007669"/>
    <property type="project" value="UniProtKB-KW"/>
</dbReference>
<keyword evidence="8" id="KW-0406">Ion transport</keyword>
<evidence type="ECO:0000256" key="11">
    <source>
        <dbReference type="SAM" id="Phobius"/>
    </source>
</evidence>
<accession>A0A3B0SMN5</accession>
<dbReference type="CDD" id="cd00310">
    <property type="entry name" value="ATP-synt_Fo_a_6"/>
    <property type="match status" value="1"/>
</dbReference>
<evidence type="ECO:0000256" key="1">
    <source>
        <dbReference type="ARBA" id="ARBA00004141"/>
    </source>
</evidence>
<feature type="transmembrane region" description="Helical" evidence="11">
    <location>
        <begin position="29"/>
        <end position="50"/>
    </location>
</feature>
<dbReference type="PANTHER" id="PTHR11410">
    <property type="entry name" value="ATP SYNTHASE SUBUNIT A"/>
    <property type="match status" value="1"/>
</dbReference>
<keyword evidence="7 11" id="KW-1133">Transmembrane helix</keyword>
<dbReference type="EC" id="3.6.3.14" evidence="12"/>
<keyword evidence="9 11" id="KW-0472">Membrane</keyword>
<keyword evidence="3" id="KW-0813">Transport</keyword>
<evidence type="ECO:0000313" key="12">
    <source>
        <dbReference type="EMBL" id="VAV97663.1"/>
    </source>
</evidence>
<dbReference type="PROSITE" id="PS00449">
    <property type="entry name" value="ATPASE_A"/>
    <property type="match status" value="1"/>
</dbReference>
<keyword evidence="4" id="KW-0138">CF(0)</keyword>
<evidence type="ECO:0000256" key="10">
    <source>
        <dbReference type="ARBA" id="ARBA00023310"/>
    </source>
</evidence>
<gene>
    <name evidence="12" type="ORF">MNBD_ALPHA06-885</name>
</gene>
<evidence type="ECO:0000256" key="8">
    <source>
        <dbReference type="ARBA" id="ARBA00023065"/>
    </source>
</evidence>
<protein>
    <submittedName>
        <fullName evidence="12">ATP synthase F0 sector subunit a</fullName>
        <ecNumber evidence="12">3.6.3.14</ecNumber>
    </submittedName>
</protein>
<dbReference type="PRINTS" id="PR00123">
    <property type="entry name" value="ATPASEA"/>
</dbReference>
<keyword evidence="12" id="KW-0378">Hydrolase</keyword>
<dbReference type="InterPro" id="IPR045083">
    <property type="entry name" value="ATP_synth_F0_asu_bact/mt"/>
</dbReference>
<dbReference type="NCBIfam" id="TIGR01131">
    <property type="entry name" value="ATP_synt_6_or_A"/>
    <property type="match status" value="1"/>
</dbReference>
<feature type="transmembrane region" description="Helical" evidence="11">
    <location>
        <begin position="146"/>
        <end position="169"/>
    </location>
</feature>
<keyword evidence="5 11" id="KW-0812">Transmembrane</keyword>
<reference evidence="12" key="1">
    <citation type="submission" date="2018-06" db="EMBL/GenBank/DDBJ databases">
        <authorList>
            <person name="Zhirakovskaya E."/>
        </authorList>
    </citation>
    <scope>NUCLEOTIDE SEQUENCE</scope>
</reference>
<dbReference type="Pfam" id="PF00119">
    <property type="entry name" value="ATP-synt_A"/>
    <property type="match status" value="1"/>
</dbReference>